<feature type="region of interest" description="Disordered" evidence="11">
    <location>
        <begin position="113"/>
        <end position="162"/>
    </location>
</feature>
<evidence type="ECO:0000256" key="3">
    <source>
        <dbReference type="ARBA" id="ARBA00022664"/>
    </source>
</evidence>
<feature type="compositionally biased region" description="Polar residues" evidence="11">
    <location>
        <begin position="149"/>
        <end position="158"/>
    </location>
</feature>
<dbReference type="GO" id="GO:0005681">
    <property type="term" value="C:spliceosomal complex"/>
    <property type="evidence" value="ECO:0007669"/>
    <property type="project" value="UniProtKB-KW"/>
</dbReference>
<dbReference type="EMBL" id="SRPW01000003">
    <property type="protein sequence ID" value="KAG6018466.1"/>
    <property type="molecule type" value="Genomic_DNA"/>
</dbReference>
<sequence length="242" mass="27071">MAFSPPICTVYVQNLEERVKIPQLSETLKTLFSEFGTIVDIVAKKNLRAKGQAFIVFDDPANATAAIDELQGFELFDKPMRLSLAKTISDRSIELKSSSEAYEFHKRNRLTEKEKRLATEAAENERRSKQGHGQATNSRPSKLSKPTGLKSTGPTGSQLVPDEYLPPNKILFLQQIPDEYDVDALSAIYSRFEGFREIRFVPGRRGLAFVEYDGEQGAIAARESTSGMKLGESSLKVSYQRQ</sequence>
<dbReference type="InterPro" id="IPR035979">
    <property type="entry name" value="RBD_domain_sf"/>
</dbReference>
<evidence type="ECO:0000256" key="9">
    <source>
        <dbReference type="ARBA" id="ARBA00023274"/>
    </source>
</evidence>
<dbReference type="GO" id="GO:0003723">
    <property type="term" value="F:RNA binding"/>
    <property type="evidence" value="ECO:0007669"/>
    <property type="project" value="UniProtKB-UniRule"/>
</dbReference>
<evidence type="ECO:0000256" key="7">
    <source>
        <dbReference type="ARBA" id="ARBA00023187"/>
    </source>
</evidence>
<dbReference type="FunFam" id="3.30.70.330:FF:000039">
    <property type="entry name" value="U1 small nuclear ribonucleoprotein A"/>
    <property type="match status" value="1"/>
</dbReference>
<evidence type="ECO:0000256" key="5">
    <source>
        <dbReference type="ARBA" id="ARBA00022737"/>
    </source>
</evidence>
<protein>
    <recommendedName>
        <fullName evidence="12">RRM domain-containing protein</fullName>
    </recommendedName>
</protein>
<reference evidence="13" key="1">
    <citation type="journal article" date="2020" name="bioRxiv">
        <title>Whole genome comparisons of ergot fungi reveals the divergence and evolution of species within the genus Claviceps are the result of varying mechanisms driving genome evolution and host range expansion.</title>
        <authorList>
            <person name="Wyka S.A."/>
            <person name="Mondo S.J."/>
            <person name="Liu M."/>
            <person name="Dettman J."/>
            <person name="Nalam V."/>
            <person name="Broders K.D."/>
        </authorList>
    </citation>
    <scope>NUCLEOTIDE SEQUENCE</scope>
    <source>
        <strain evidence="13">CCC 602</strain>
    </source>
</reference>
<dbReference type="CDD" id="cd12246">
    <property type="entry name" value="RRM1_U1A_like"/>
    <property type="match status" value="1"/>
</dbReference>
<evidence type="ECO:0000313" key="13">
    <source>
        <dbReference type="EMBL" id="KAG6018466.1"/>
    </source>
</evidence>
<evidence type="ECO:0000256" key="2">
    <source>
        <dbReference type="ARBA" id="ARBA00007243"/>
    </source>
</evidence>
<gene>
    <name evidence="13" type="ORF">E4U43_004592</name>
</gene>
<accession>A0A9P7T414</accession>
<feature type="compositionally biased region" description="Polar residues" evidence="11">
    <location>
        <begin position="131"/>
        <end position="141"/>
    </location>
</feature>
<keyword evidence="8" id="KW-0539">Nucleus</keyword>
<dbReference type="GO" id="GO:0030532">
    <property type="term" value="C:small nuclear ribonucleoprotein complex"/>
    <property type="evidence" value="ECO:0007669"/>
    <property type="project" value="UniProtKB-ARBA"/>
</dbReference>
<evidence type="ECO:0000256" key="6">
    <source>
        <dbReference type="ARBA" id="ARBA00022884"/>
    </source>
</evidence>
<dbReference type="Pfam" id="PF00076">
    <property type="entry name" value="RRM_1"/>
    <property type="match status" value="2"/>
</dbReference>
<dbReference type="Gene3D" id="3.30.70.330">
    <property type="match status" value="2"/>
</dbReference>
<evidence type="ECO:0000256" key="1">
    <source>
        <dbReference type="ARBA" id="ARBA00004123"/>
    </source>
</evidence>
<dbReference type="AlphaFoldDB" id="A0A9P7T414"/>
<dbReference type="FunFam" id="3.30.70.330:FF:000029">
    <property type="entry name" value="U2 small nuclear ribonucleoprotein B"/>
    <property type="match status" value="1"/>
</dbReference>
<dbReference type="GO" id="GO:0006397">
    <property type="term" value="P:mRNA processing"/>
    <property type="evidence" value="ECO:0007669"/>
    <property type="project" value="UniProtKB-KW"/>
</dbReference>
<dbReference type="SMART" id="SM00360">
    <property type="entry name" value="RRM"/>
    <property type="match status" value="2"/>
</dbReference>
<dbReference type="CDD" id="cd12247">
    <property type="entry name" value="RRM2_U1A_like"/>
    <property type="match status" value="1"/>
</dbReference>
<keyword evidence="3" id="KW-0507">mRNA processing</keyword>
<comment type="caution">
    <text evidence="13">The sequence shown here is derived from an EMBL/GenBank/DDBJ whole genome shotgun (WGS) entry which is preliminary data.</text>
</comment>
<evidence type="ECO:0000256" key="8">
    <source>
        <dbReference type="ARBA" id="ARBA00023242"/>
    </source>
</evidence>
<dbReference type="Proteomes" id="UP000748025">
    <property type="component" value="Unassembled WGS sequence"/>
</dbReference>
<evidence type="ECO:0000256" key="4">
    <source>
        <dbReference type="ARBA" id="ARBA00022728"/>
    </source>
</evidence>
<proteinExistence type="inferred from homology"/>
<dbReference type="GO" id="GO:0008380">
    <property type="term" value="P:RNA splicing"/>
    <property type="evidence" value="ECO:0007669"/>
    <property type="project" value="UniProtKB-KW"/>
</dbReference>
<dbReference type="OrthoDB" id="266020at2759"/>
<keyword evidence="14" id="KW-1185">Reference proteome</keyword>
<feature type="domain" description="RRM" evidence="12">
    <location>
        <begin position="8"/>
        <end position="87"/>
    </location>
</feature>
<dbReference type="InterPro" id="IPR012677">
    <property type="entry name" value="Nucleotide-bd_a/b_plait_sf"/>
</dbReference>
<evidence type="ECO:0000256" key="11">
    <source>
        <dbReference type="SAM" id="MobiDB-lite"/>
    </source>
</evidence>
<dbReference type="PANTHER" id="PTHR10501">
    <property type="entry name" value="U1 SMALL NUCLEAR RIBONUCLEOPROTEIN A/U2 SMALL NUCLEAR RIBONUCLEOPROTEIN B"/>
    <property type="match status" value="1"/>
</dbReference>
<comment type="similarity">
    <text evidence="2">Belongs to the RRM U1 A/B'' family.</text>
</comment>
<feature type="compositionally biased region" description="Basic and acidic residues" evidence="11">
    <location>
        <begin position="113"/>
        <end position="128"/>
    </location>
</feature>
<keyword evidence="9" id="KW-0687">Ribonucleoprotein</keyword>
<dbReference type="SUPFAM" id="SSF54928">
    <property type="entry name" value="RNA-binding domain, RBD"/>
    <property type="match status" value="1"/>
</dbReference>
<evidence type="ECO:0000259" key="12">
    <source>
        <dbReference type="PROSITE" id="PS50102"/>
    </source>
</evidence>
<keyword evidence="7" id="KW-0508">mRNA splicing</keyword>
<comment type="subcellular location">
    <subcellularLocation>
        <location evidence="1">Nucleus</location>
    </subcellularLocation>
</comment>
<evidence type="ECO:0000256" key="10">
    <source>
        <dbReference type="PROSITE-ProRule" id="PRU00176"/>
    </source>
</evidence>
<keyword evidence="5" id="KW-0677">Repeat</keyword>
<keyword evidence="6 10" id="KW-0694">RNA-binding</keyword>
<organism evidence="13 14">
    <name type="scientific">Claviceps pusilla</name>
    <dbReference type="NCBI Taxonomy" id="123648"/>
    <lineage>
        <taxon>Eukaryota</taxon>
        <taxon>Fungi</taxon>
        <taxon>Dikarya</taxon>
        <taxon>Ascomycota</taxon>
        <taxon>Pezizomycotina</taxon>
        <taxon>Sordariomycetes</taxon>
        <taxon>Hypocreomycetidae</taxon>
        <taxon>Hypocreales</taxon>
        <taxon>Clavicipitaceae</taxon>
        <taxon>Claviceps</taxon>
    </lineage>
</organism>
<dbReference type="InterPro" id="IPR000504">
    <property type="entry name" value="RRM_dom"/>
</dbReference>
<name>A0A9P7T414_9HYPO</name>
<feature type="domain" description="RRM" evidence="12">
    <location>
        <begin position="169"/>
        <end position="242"/>
    </location>
</feature>
<evidence type="ECO:0000313" key="14">
    <source>
        <dbReference type="Proteomes" id="UP000748025"/>
    </source>
</evidence>
<keyword evidence="4" id="KW-0747">Spliceosome</keyword>
<dbReference type="PROSITE" id="PS50102">
    <property type="entry name" value="RRM"/>
    <property type="match status" value="2"/>
</dbReference>